<name>A0A059XYG7_9BACT</name>
<dbReference type="SUPFAM" id="SSF51735">
    <property type="entry name" value="NAD(P)-binding Rossmann-fold domains"/>
    <property type="match status" value="1"/>
</dbReference>
<dbReference type="PANTHER" id="PTHR44196">
    <property type="entry name" value="DEHYDROGENASE/REDUCTASE SDR FAMILY MEMBER 7B"/>
    <property type="match status" value="1"/>
</dbReference>
<dbReference type="InterPro" id="IPR002347">
    <property type="entry name" value="SDR_fam"/>
</dbReference>
<evidence type="ECO:0000313" key="4">
    <source>
        <dbReference type="Proteomes" id="UP000027059"/>
    </source>
</evidence>
<dbReference type="AlphaFoldDB" id="A0A059XYG7"/>
<dbReference type="Proteomes" id="UP000027059">
    <property type="component" value="Chromosome"/>
</dbReference>
<dbReference type="KEGG" id="lfp:Y981_04665"/>
<proteinExistence type="inferred from homology"/>
<reference evidence="4" key="1">
    <citation type="submission" date="2014-02" db="EMBL/GenBank/DDBJ databases">
        <title>Complete genome sequence and comparative genomic analysis of the nitrogen-fixing bacterium Leptospirillum ferriphilum YSK.</title>
        <authorList>
            <person name="Guo X."/>
            <person name="Yin H."/>
            <person name="Liang Y."/>
            <person name="Hu Q."/>
            <person name="Ma L."/>
            <person name="Xiao Y."/>
            <person name="Zhang X."/>
            <person name="Qiu G."/>
            <person name="Liu X."/>
        </authorList>
    </citation>
    <scope>NUCLEOTIDE SEQUENCE [LARGE SCALE GENOMIC DNA]</scope>
    <source>
        <strain evidence="4">YSK</strain>
    </source>
</reference>
<gene>
    <name evidence="3" type="ORF">Y981_04665</name>
</gene>
<protein>
    <submittedName>
        <fullName evidence="3">Short-chain dehydrogenase</fullName>
    </submittedName>
</protein>
<evidence type="ECO:0000313" key="3">
    <source>
        <dbReference type="EMBL" id="AIA30316.1"/>
    </source>
</evidence>
<accession>A0A059XYG7</accession>
<dbReference type="PRINTS" id="PR00081">
    <property type="entry name" value="GDHRDH"/>
</dbReference>
<dbReference type="PANTHER" id="PTHR44196:SF1">
    <property type="entry name" value="DEHYDROGENASE_REDUCTASE SDR FAMILY MEMBER 7B"/>
    <property type="match status" value="1"/>
</dbReference>
<keyword evidence="4" id="KW-1185">Reference proteome</keyword>
<evidence type="ECO:0000256" key="1">
    <source>
        <dbReference type="ARBA" id="ARBA00006484"/>
    </source>
</evidence>
<dbReference type="InterPro" id="IPR036291">
    <property type="entry name" value="NAD(P)-bd_dom_sf"/>
</dbReference>
<dbReference type="Pfam" id="PF00106">
    <property type="entry name" value="adh_short"/>
    <property type="match status" value="1"/>
</dbReference>
<dbReference type="EMBL" id="CP007243">
    <property type="protein sequence ID" value="AIA30316.1"/>
    <property type="molecule type" value="Genomic_DNA"/>
</dbReference>
<dbReference type="InterPro" id="IPR020904">
    <property type="entry name" value="Sc_DH/Rdtase_CS"/>
</dbReference>
<sequence length="277" mass="30293">MEIHPESPGNTPPEKTSSRTPFFSRIFLTGASSGLGKALALESAHPGVSMGLLARRTSLLESLAGEVRKKGVNVTIYTGDVRDKTFLQEAGMDFQQRYGVPDCLIANAGIRGPLYAGMTDRCEEDVMETNFHGARNTILPFLPGMTGNRSGSILVISSLASYLALPEAGGYCASKAALNLWCGSLRYDLKQHGVTLTLVNPGFIRTEMTQDNPYPMPFVLEPEKAARLILKAARKKTPVYSFPAGLAWPLRFLASLPLPLREFLLSRVVRRKHPSRT</sequence>
<dbReference type="GO" id="GO:0016020">
    <property type="term" value="C:membrane"/>
    <property type="evidence" value="ECO:0007669"/>
    <property type="project" value="TreeGrafter"/>
</dbReference>
<dbReference type="OrthoDB" id="335726at2"/>
<comment type="similarity">
    <text evidence="1">Belongs to the short-chain dehydrogenases/reductases (SDR) family.</text>
</comment>
<reference evidence="3 4" key="2">
    <citation type="journal article" date="2015" name="Biomed. Res. Int.">
        <title>Effects of Arsenite Resistance on the Growth and Functional Gene Expression of Leptospirillum ferriphilum and Acidithiobacillus thiooxidans in Pure Culture and Coculture.</title>
        <authorList>
            <person name="Jiang H."/>
            <person name="Liang Y."/>
            <person name="Yin H."/>
            <person name="Xiao Y."/>
            <person name="Guo X."/>
            <person name="Xu Y."/>
            <person name="Hu Q."/>
            <person name="Liu H."/>
            <person name="Liu X."/>
        </authorList>
    </citation>
    <scope>NUCLEOTIDE SEQUENCE [LARGE SCALE GENOMIC DNA]</scope>
    <source>
        <strain evidence="3 4">YSK</strain>
    </source>
</reference>
<dbReference type="HOGENOM" id="CLU_010194_2_1_0"/>
<keyword evidence="2" id="KW-0560">Oxidoreductase</keyword>
<dbReference type="GO" id="GO:0016491">
    <property type="term" value="F:oxidoreductase activity"/>
    <property type="evidence" value="ECO:0007669"/>
    <property type="project" value="UniProtKB-KW"/>
</dbReference>
<organism evidence="3 4">
    <name type="scientific">Leptospirillum ferriphilum YSK</name>
    <dbReference type="NCBI Taxonomy" id="1441628"/>
    <lineage>
        <taxon>Bacteria</taxon>
        <taxon>Pseudomonadati</taxon>
        <taxon>Nitrospirota</taxon>
        <taxon>Nitrospiria</taxon>
        <taxon>Nitrospirales</taxon>
        <taxon>Nitrospiraceae</taxon>
        <taxon>Leptospirillum</taxon>
    </lineage>
</organism>
<dbReference type="PROSITE" id="PS00061">
    <property type="entry name" value="ADH_SHORT"/>
    <property type="match status" value="1"/>
</dbReference>
<evidence type="ECO:0000256" key="2">
    <source>
        <dbReference type="ARBA" id="ARBA00023002"/>
    </source>
</evidence>
<dbReference type="Gene3D" id="3.40.50.720">
    <property type="entry name" value="NAD(P)-binding Rossmann-like Domain"/>
    <property type="match status" value="1"/>
</dbReference>
<dbReference type="RefSeq" id="WP_051613783.1">
    <property type="nucleotide sequence ID" value="NZ_CP007243.1"/>
</dbReference>